<dbReference type="InterPro" id="IPR036291">
    <property type="entry name" value="NAD(P)-bd_dom_sf"/>
</dbReference>
<organism evidence="7 8">
    <name type="scientific">Micavibrio aeruginosavorus</name>
    <dbReference type="NCBI Taxonomy" id="349221"/>
    <lineage>
        <taxon>Bacteria</taxon>
        <taxon>Pseudomonadati</taxon>
        <taxon>Bdellovibrionota</taxon>
        <taxon>Bdellovibrionia</taxon>
        <taxon>Bdellovibrionales</taxon>
        <taxon>Pseudobdellovibrionaceae</taxon>
        <taxon>Micavibrio</taxon>
    </lineage>
</organism>
<dbReference type="HAMAP" id="MF_00956">
    <property type="entry name" value="GDP_fucose_synth"/>
    <property type="match status" value="1"/>
</dbReference>
<feature type="binding site" evidence="5">
    <location>
        <position position="212"/>
    </location>
    <ligand>
        <name>substrate</name>
    </ligand>
</feature>
<comment type="similarity">
    <text evidence="1 5">Belongs to the NAD(P)-dependent epimerase/dehydratase family. Fucose synthase subfamily.</text>
</comment>
<feature type="binding site" evidence="5">
    <location>
        <position position="190"/>
    </location>
    <ligand>
        <name>substrate</name>
    </ligand>
</feature>
<evidence type="ECO:0000313" key="7">
    <source>
        <dbReference type="EMBL" id="PZO85782.1"/>
    </source>
</evidence>
<dbReference type="InterPro" id="IPR001509">
    <property type="entry name" value="Epimerase_deHydtase"/>
</dbReference>
<proteinExistence type="inferred from homology"/>
<dbReference type="EC" id="1.1.1.271" evidence="5"/>
<evidence type="ECO:0000313" key="8">
    <source>
        <dbReference type="Proteomes" id="UP000249557"/>
    </source>
</evidence>
<accession>A0A2W4ZY24</accession>
<sequence>MFPLAGSRVFVAGETGMVGRAIVRALEARGDVVLLSAPHSALDLTDQRAALGWLAAEKPDAVFLTAGCVGGIGANVSYPADFIRDNLAIAQNVIDGAHKAGVQRLVYFGSSCIYPRDAAQPIVEEALLTGSLEPTNEAYAIAKIAGIKLCQFYRRQYGRRYISVMPTNLYGPYDRYDAERSHVIPAMMMKFADAVKTGADSVTLWGTGAPLREFLHVDDLARAALFICERYDGESHINIGSGEEVSIAALARMIANIAGFQGRVDFDASKPDGAARKRLDCTRLSAMGWQAETDLEKGLLETYIQAKKCLSRNNLI</sequence>
<evidence type="ECO:0000256" key="4">
    <source>
        <dbReference type="ARBA" id="ARBA00023235"/>
    </source>
</evidence>
<dbReference type="GO" id="GO:0042351">
    <property type="term" value="P:'de novo' GDP-L-fucose biosynthetic process"/>
    <property type="evidence" value="ECO:0007669"/>
    <property type="project" value="UniProtKB-UniRule"/>
</dbReference>
<gene>
    <name evidence="5" type="primary">fcl</name>
    <name evidence="7" type="ORF">DI626_07080</name>
</gene>
<dbReference type="EMBL" id="QFNK01000135">
    <property type="protein sequence ID" value="PZO85782.1"/>
    <property type="molecule type" value="Genomic_DNA"/>
</dbReference>
<dbReference type="GO" id="GO:0016853">
    <property type="term" value="F:isomerase activity"/>
    <property type="evidence" value="ECO:0007669"/>
    <property type="project" value="UniProtKB-KW"/>
</dbReference>
<name>A0A2W4ZY24_9BACT</name>
<evidence type="ECO:0000259" key="6">
    <source>
        <dbReference type="Pfam" id="PF01370"/>
    </source>
</evidence>
<keyword evidence="4 5" id="KW-0413">Isomerase</keyword>
<comment type="caution">
    <text evidence="5">Lacks conserved residue(s) required for the propagation of feature annotation.</text>
</comment>
<comment type="catalytic activity">
    <reaction evidence="5">
        <text>GDP-beta-L-fucose + NADP(+) = GDP-4-dehydro-alpha-D-rhamnose + NADPH + H(+)</text>
        <dbReference type="Rhea" id="RHEA:18885"/>
        <dbReference type="ChEBI" id="CHEBI:15378"/>
        <dbReference type="ChEBI" id="CHEBI:57273"/>
        <dbReference type="ChEBI" id="CHEBI:57783"/>
        <dbReference type="ChEBI" id="CHEBI:57964"/>
        <dbReference type="ChEBI" id="CHEBI:58349"/>
        <dbReference type="EC" id="1.1.1.271"/>
    </reaction>
</comment>
<feature type="binding site" evidence="5">
    <location>
        <begin position="166"/>
        <end position="169"/>
    </location>
    <ligand>
        <name>NADP(+)</name>
        <dbReference type="ChEBI" id="CHEBI:58349"/>
    </ligand>
</feature>
<feature type="active site" description="Proton donor/acceptor" evidence="5">
    <location>
        <position position="139"/>
    </location>
</feature>
<protein>
    <recommendedName>
        <fullName evidence="5">GDP-L-fucose synthase</fullName>
        <ecNumber evidence="5">1.1.1.271</ecNumber>
    </recommendedName>
    <alternativeName>
        <fullName evidence="5">GDP-4-keto-6-deoxy-D-mannose-3,5-epimerase-4-reductase</fullName>
    </alternativeName>
</protein>
<feature type="binding site" evidence="5">
    <location>
        <position position="143"/>
    </location>
    <ligand>
        <name>NADP(+)</name>
        <dbReference type="ChEBI" id="CHEBI:58349"/>
    </ligand>
</feature>
<feature type="binding site" evidence="5">
    <location>
        <position position="272"/>
    </location>
    <ligand>
        <name>substrate</name>
    </ligand>
</feature>
<evidence type="ECO:0000256" key="5">
    <source>
        <dbReference type="HAMAP-Rule" id="MF_00956"/>
    </source>
</evidence>
<dbReference type="Pfam" id="PF01370">
    <property type="entry name" value="Epimerase"/>
    <property type="match status" value="1"/>
</dbReference>
<dbReference type="InterPro" id="IPR028614">
    <property type="entry name" value="GDP_fucose/colitose_synth"/>
</dbReference>
<comment type="pathway">
    <text evidence="5">Nucleotide-sugar biosynthesis; GDP-L-fucose biosynthesis via de novo pathway; GDP-L-fucose from GDP-alpha-D-mannose: step 2/2.</text>
</comment>
<evidence type="ECO:0000256" key="3">
    <source>
        <dbReference type="ARBA" id="ARBA00023002"/>
    </source>
</evidence>
<feature type="site" description="Important for catalytic activity" evidence="5">
    <location>
        <position position="112"/>
    </location>
</feature>
<keyword evidence="2 5" id="KW-0521">NADP</keyword>
<dbReference type="GO" id="GO:0070401">
    <property type="term" value="F:NADP+ binding"/>
    <property type="evidence" value="ECO:0007669"/>
    <property type="project" value="UniProtKB-UniRule"/>
</dbReference>
<dbReference type="AlphaFoldDB" id="A0A2W4ZY24"/>
<keyword evidence="3 5" id="KW-0560">Oxidoreductase</keyword>
<comment type="caution">
    <text evidence="7">The sequence shown here is derived from an EMBL/GenBank/DDBJ whole genome shotgun (WGS) entry which is preliminary data.</text>
</comment>
<comment type="function">
    <text evidence="5">Catalyzes the two-step NADP-dependent conversion of GDP-4-dehydro-6-deoxy-D-mannose to GDP-fucose, involving an epimerase and a reductase reaction.</text>
</comment>
<dbReference type="Gene3D" id="3.40.50.720">
    <property type="entry name" value="NAD(P)-binding Rossmann-like Domain"/>
    <property type="match status" value="1"/>
</dbReference>
<feature type="binding site" evidence="5">
    <location>
        <begin position="13"/>
        <end position="19"/>
    </location>
    <ligand>
        <name>NADP(+)</name>
        <dbReference type="ChEBI" id="CHEBI:58349"/>
    </ligand>
</feature>
<keyword evidence="5" id="KW-0511">Multifunctional enzyme</keyword>
<evidence type="ECO:0000256" key="1">
    <source>
        <dbReference type="ARBA" id="ARBA00005959"/>
    </source>
</evidence>
<feature type="binding site" evidence="5">
    <location>
        <position position="182"/>
    </location>
    <ligand>
        <name>NADP(+)</name>
        <dbReference type="ChEBI" id="CHEBI:58349"/>
    </ligand>
</feature>
<dbReference type="PANTHER" id="PTHR43238:SF1">
    <property type="entry name" value="GDP-L-FUCOSE SYNTHASE"/>
    <property type="match status" value="1"/>
</dbReference>
<dbReference type="CDD" id="cd05239">
    <property type="entry name" value="GDP_FS_SDR_e"/>
    <property type="match status" value="1"/>
</dbReference>
<feature type="binding site" evidence="5">
    <location>
        <position position="205"/>
    </location>
    <ligand>
        <name>substrate</name>
    </ligand>
</feature>
<dbReference type="Gene3D" id="3.90.25.10">
    <property type="entry name" value="UDP-galactose 4-epimerase, domain 1"/>
    <property type="match status" value="1"/>
</dbReference>
<dbReference type="SUPFAM" id="SSF51735">
    <property type="entry name" value="NAD(P)-binding Rossmann-fold domains"/>
    <property type="match status" value="1"/>
</dbReference>
<feature type="domain" description="NAD-dependent epimerase/dehydratase" evidence="6">
    <location>
        <begin position="9"/>
        <end position="240"/>
    </location>
</feature>
<dbReference type="GO" id="GO:0050577">
    <property type="term" value="F:GDP-L-fucose synthase activity"/>
    <property type="evidence" value="ECO:0007669"/>
    <property type="project" value="UniProtKB-UniRule"/>
</dbReference>
<dbReference type="UniPathway" id="UPA00128">
    <property type="reaction ID" value="UER00191"/>
</dbReference>
<dbReference type="PANTHER" id="PTHR43238">
    <property type="entry name" value="GDP-L-FUCOSE SYNTHASE"/>
    <property type="match status" value="1"/>
</dbReference>
<dbReference type="Proteomes" id="UP000249557">
    <property type="component" value="Unassembled WGS sequence"/>
</dbReference>
<evidence type="ECO:0000256" key="2">
    <source>
        <dbReference type="ARBA" id="ARBA00022857"/>
    </source>
</evidence>
<reference evidence="7 8" key="1">
    <citation type="submission" date="2017-08" db="EMBL/GenBank/DDBJ databases">
        <title>Infants hospitalized years apart are colonized by the same room-sourced microbial strains.</title>
        <authorList>
            <person name="Brooks B."/>
            <person name="Olm M.R."/>
            <person name="Firek B.A."/>
            <person name="Baker R."/>
            <person name="Thomas B.C."/>
            <person name="Morowitz M.J."/>
            <person name="Banfield J.F."/>
        </authorList>
    </citation>
    <scope>NUCLEOTIDE SEQUENCE [LARGE SCALE GENOMIC DNA]</scope>
    <source>
        <strain evidence="7">S2_018_000_R2_104</strain>
    </source>
</reference>
<feature type="site" description="Important for catalytic activity" evidence="5">
    <location>
        <position position="110"/>
    </location>
</feature>